<proteinExistence type="predicted"/>
<evidence type="ECO:0000313" key="3">
    <source>
        <dbReference type="Proteomes" id="UP000766595"/>
    </source>
</evidence>
<dbReference type="AlphaFoldDB" id="A0A947CZQ0"/>
<accession>A0A947CZQ0</accession>
<keyword evidence="1" id="KW-0472">Membrane</keyword>
<feature type="transmembrane region" description="Helical" evidence="1">
    <location>
        <begin position="62"/>
        <end position="81"/>
    </location>
</feature>
<reference evidence="2 3" key="1">
    <citation type="submission" date="2021-06" db="EMBL/GenBank/DDBJ databases">
        <authorList>
            <person name="Grouzdev D.S."/>
            <person name="Koziaeva V."/>
        </authorList>
    </citation>
    <scope>NUCLEOTIDE SEQUENCE [LARGE SCALE GENOMIC DNA]</scope>
    <source>
        <strain evidence="2 3">22</strain>
    </source>
</reference>
<dbReference type="EMBL" id="JAHHZF010000001">
    <property type="protein sequence ID" value="MBT9288085.1"/>
    <property type="molecule type" value="Genomic_DNA"/>
</dbReference>
<evidence type="ECO:0000313" key="2">
    <source>
        <dbReference type="EMBL" id="MBT9288085.1"/>
    </source>
</evidence>
<feature type="transmembrane region" description="Helical" evidence="1">
    <location>
        <begin position="93"/>
        <end position="116"/>
    </location>
</feature>
<dbReference type="Pfam" id="PF06532">
    <property type="entry name" value="NrsF"/>
    <property type="match status" value="1"/>
</dbReference>
<dbReference type="RefSeq" id="WP_261966774.1">
    <property type="nucleotide sequence ID" value="NZ_JAHHZF010000001.1"/>
</dbReference>
<feature type="transmembrane region" description="Helical" evidence="1">
    <location>
        <begin position="128"/>
        <end position="150"/>
    </location>
</feature>
<evidence type="ECO:0000256" key="1">
    <source>
        <dbReference type="SAM" id="Phobius"/>
    </source>
</evidence>
<keyword evidence="1" id="KW-0812">Transmembrane</keyword>
<protein>
    <submittedName>
        <fullName evidence="2">DUF1109 domain-containing protein</fullName>
    </submittedName>
</protein>
<feature type="transmembrane region" description="Helical" evidence="1">
    <location>
        <begin position="186"/>
        <end position="209"/>
    </location>
</feature>
<feature type="transmembrane region" description="Helical" evidence="1">
    <location>
        <begin position="24"/>
        <end position="42"/>
    </location>
</feature>
<keyword evidence="1" id="KW-1133">Transmembrane helix</keyword>
<feature type="transmembrane region" description="Helical" evidence="1">
    <location>
        <begin position="162"/>
        <end position="180"/>
    </location>
</feature>
<organism evidence="2 3">
    <name type="scientific">Prosthecodimorpha staleyi</name>
    <dbReference type="NCBI Taxonomy" id="2840188"/>
    <lineage>
        <taxon>Bacteria</taxon>
        <taxon>Pseudomonadati</taxon>
        <taxon>Pseudomonadota</taxon>
        <taxon>Alphaproteobacteria</taxon>
        <taxon>Hyphomicrobiales</taxon>
        <taxon>Ancalomicrobiaceae</taxon>
        <taxon>Prosthecodimorpha</taxon>
    </lineage>
</organism>
<sequence>MALQTEDLIARLAADARPVDAHRILRTTLVAATLGLAAAILMVVETIGMRRDWATAWGDPRVLAKILFVLTAAAAAALVFVRLARPGRTLKPLIGLLALPFAGIAVLASIELGMAGPQDMPALVFGSSWTFCLTYLPLYAIVPFGALVAVLRSSAPTDLRGAGFAAGLFAGSLAAIAYAVHCTEDAMAFVAAWYAGAILIVGLLGALLAPRLVRW</sequence>
<gene>
    <name evidence="2" type="ORF">KL771_01395</name>
</gene>
<keyword evidence="3" id="KW-1185">Reference proteome</keyword>
<name>A0A947CZQ0_9HYPH</name>
<dbReference type="Proteomes" id="UP000766595">
    <property type="component" value="Unassembled WGS sequence"/>
</dbReference>
<comment type="caution">
    <text evidence="2">The sequence shown here is derived from an EMBL/GenBank/DDBJ whole genome shotgun (WGS) entry which is preliminary data.</text>
</comment>
<dbReference type="InterPro" id="IPR009495">
    <property type="entry name" value="NrsF"/>
</dbReference>